<evidence type="ECO:0000313" key="1">
    <source>
        <dbReference type="EMBL" id="AXA25381.1"/>
    </source>
</evidence>
<dbReference type="EMBL" id="CP030750">
    <property type="protein sequence ID" value="AXA25381.1"/>
    <property type="molecule type" value="Genomic_DNA"/>
</dbReference>
<proteinExistence type="predicted"/>
<dbReference type="Pfam" id="PF14281">
    <property type="entry name" value="PDDEXK_4"/>
    <property type="match status" value="1"/>
</dbReference>
<name>A0AAD0L6S2_PSEPU</name>
<reference evidence="1 2" key="1">
    <citation type="submission" date="2018-06" db="EMBL/GenBank/DDBJ databases">
        <title>The genome of Pseudomonas putida NX-1, a lignin degrader.</title>
        <authorList>
            <person name="Xu Z."/>
        </authorList>
    </citation>
    <scope>NUCLEOTIDE SEQUENCE [LARGE SCALE GENOMIC DNA]</scope>
    <source>
        <strain evidence="1 2">NX-1</strain>
    </source>
</reference>
<dbReference type="InterPro" id="IPR029470">
    <property type="entry name" value="PDDEXK_4"/>
</dbReference>
<gene>
    <name evidence="1" type="ORF">C1S65_15100</name>
</gene>
<protein>
    <recommendedName>
        <fullName evidence="3">PD-(D/E)XK nuclease superfamily protein</fullName>
    </recommendedName>
</protein>
<accession>A0AAD0L6S2</accession>
<organism evidence="1 2">
    <name type="scientific">Pseudomonas putida</name>
    <name type="common">Arthrobacter siderocapsulatus</name>
    <dbReference type="NCBI Taxonomy" id="303"/>
    <lineage>
        <taxon>Bacteria</taxon>
        <taxon>Pseudomonadati</taxon>
        <taxon>Pseudomonadota</taxon>
        <taxon>Gammaproteobacteria</taxon>
        <taxon>Pseudomonadales</taxon>
        <taxon>Pseudomonadaceae</taxon>
        <taxon>Pseudomonas</taxon>
    </lineage>
</organism>
<evidence type="ECO:0008006" key="3">
    <source>
        <dbReference type="Google" id="ProtNLM"/>
    </source>
</evidence>
<dbReference type="Proteomes" id="UP000251617">
    <property type="component" value="Chromosome"/>
</dbReference>
<sequence length="441" mass="50193">MALTPGTNLLHLTCRTRMTLEFLVDALYADSDVQRMLALSTHSDALQICFPKEVNISRFLAWLIDPTQGHGLGDQAIKSLLTRAGQSSRTDYLGLNDRRFLAASNVQTLAFSSIVVMTEAELGVHNQKRYIDVLAVDPAAKLYIAIENKFGHHEGKDQTKTYYEALRDLYPNYRGIHIYLDSHENEPDHEQWIPIDYTWLTIFLTQIEQLAWVAPHVKSTMAQFRRVIQEEEEIADSDGLGKLVTTVASNHDEALEALHDILTANAPRSRAKDLAKLINGPSGNEAKANVRLFQLYARRPLIWDRCLKERKFARFHTALHEAFGTLLSDPLRVVTYFSLELLDRFRDDELGGSFPAAIRVRQEGDHFRVTSFIFLGCVKSQYRDTFIKIANAERALHNIRKTSREDGFFTIRRSESLPPARAAAEAVEQMRNLVALFKDLH</sequence>
<dbReference type="AlphaFoldDB" id="A0AAD0L6S2"/>
<evidence type="ECO:0000313" key="2">
    <source>
        <dbReference type="Proteomes" id="UP000251617"/>
    </source>
</evidence>